<gene>
    <name evidence="2" type="ORF">GQ55_9G015700</name>
</gene>
<keyword evidence="3" id="KW-1185">Reference proteome</keyword>
<evidence type="ECO:0000313" key="3">
    <source>
        <dbReference type="Proteomes" id="UP000244336"/>
    </source>
</evidence>
<dbReference type="Gramene" id="PUZ36148">
    <property type="protein sequence ID" value="PUZ36148"/>
    <property type="gene ID" value="GQ55_9G015700"/>
</dbReference>
<sequence>MPQGQPSHGDVSPVSDCLGVLSRQRGARLDEETGVPSAMISLQPRGRDLPRAKRFFLESTIPEIVMLGGYAMAWQAAGRVGSDSARDPLDGMPMTAVTTRQARRLLGARQPRMPPSKRARTSSGDHRTTPVWVLELPADWR</sequence>
<evidence type="ECO:0000256" key="1">
    <source>
        <dbReference type="SAM" id="MobiDB-lite"/>
    </source>
</evidence>
<accession>A0A2T7BYI1</accession>
<dbReference type="Proteomes" id="UP000244336">
    <property type="component" value="Chromosome 9"/>
</dbReference>
<organism evidence="2 3">
    <name type="scientific">Panicum hallii var. hallii</name>
    <dbReference type="NCBI Taxonomy" id="1504633"/>
    <lineage>
        <taxon>Eukaryota</taxon>
        <taxon>Viridiplantae</taxon>
        <taxon>Streptophyta</taxon>
        <taxon>Embryophyta</taxon>
        <taxon>Tracheophyta</taxon>
        <taxon>Spermatophyta</taxon>
        <taxon>Magnoliopsida</taxon>
        <taxon>Liliopsida</taxon>
        <taxon>Poales</taxon>
        <taxon>Poaceae</taxon>
        <taxon>PACMAD clade</taxon>
        <taxon>Panicoideae</taxon>
        <taxon>Panicodae</taxon>
        <taxon>Paniceae</taxon>
        <taxon>Panicinae</taxon>
        <taxon>Panicum</taxon>
        <taxon>Panicum sect. Panicum</taxon>
    </lineage>
</organism>
<dbReference type="EMBL" id="CM009757">
    <property type="protein sequence ID" value="PUZ36148.1"/>
    <property type="molecule type" value="Genomic_DNA"/>
</dbReference>
<protein>
    <submittedName>
        <fullName evidence="2">Uncharacterized protein</fullName>
    </submittedName>
</protein>
<feature type="region of interest" description="Disordered" evidence="1">
    <location>
        <begin position="104"/>
        <end position="127"/>
    </location>
</feature>
<proteinExistence type="predicted"/>
<name>A0A2T7BYI1_9POAL</name>
<dbReference type="AlphaFoldDB" id="A0A2T7BYI1"/>
<evidence type="ECO:0000313" key="2">
    <source>
        <dbReference type="EMBL" id="PUZ36148.1"/>
    </source>
</evidence>
<reference evidence="2 3" key="1">
    <citation type="submission" date="2018-04" db="EMBL/GenBank/DDBJ databases">
        <title>WGS assembly of Panicum hallii var. hallii HAL2.</title>
        <authorList>
            <person name="Lovell J."/>
            <person name="Jenkins J."/>
            <person name="Lowry D."/>
            <person name="Mamidi S."/>
            <person name="Sreedasyam A."/>
            <person name="Weng X."/>
            <person name="Barry K."/>
            <person name="Bonette J."/>
            <person name="Campitelli B."/>
            <person name="Daum C."/>
            <person name="Gordon S."/>
            <person name="Gould B."/>
            <person name="Lipzen A."/>
            <person name="MacQueen A."/>
            <person name="Palacio-Mejia J."/>
            <person name="Plott C."/>
            <person name="Shakirov E."/>
            <person name="Shu S."/>
            <person name="Yoshinaga Y."/>
            <person name="Zane M."/>
            <person name="Rokhsar D."/>
            <person name="Grimwood J."/>
            <person name="Schmutz J."/>
            <person name="Juenger T."/>
        </authorList>
    </citation>
    <scope>NUCLEOTIDE SEQUENCE [LARGE SCALE GENOMIC DNA]</scope>
    <source>
        <strain evidence="3">cv. HAL2</strain>
    </source>
</reference>